<dbReference type="PANTHER" id="PTHR24246:SF27">
    <property type="entry name" value="ADENOSINE RECEPTOR, ISOFORM A"/>
    <property type="match status" value="1"/>
</dbReference>
<evidence type="ECO:0000256" key="8">
    <source>
        <dbReference type="ARBA" id="ARBA00023180"/>
    </source>
</evidence>
<evidence type="ECO:0000256" key="3">
    <source>
        <dbReference type="ARBA" id="ARBA00022692"/>
    </source>
</evidence>
<evidence type="ECO:0000259" key="12">
    <source>
        <dbReference type="PROSITE" id="PS50262"/>
    </source>
</evidence>
<evidence type="ECO:0000256" key="6">
    <source>
        <dbReference type="ARBA" id="ARBA00023136"/>
    </source>
</evidence>
<dbReference type="InParanoid" id="A0A6P8IXD4"/>
<dbReference type="Gene3D" id="1.20.1070.10">
    <property type="entry name" value="Rhodopsin 7-helix transmembrane proteins"/>
    <property type="match status" value="1"/>
</dbReference>
<keyword evidence="4 11" id="KW-1133">Transmembrane helix</keyword>
<dbReference type="SMART" id="SM01381">
    <property type="entry name" value="7TM_GPCR_Srsx"/>
    <property type="match status" value="1"/>
</dbReference>
<name>A0A6P8IXD4_ACTTE</name>
<dbReference type="CDD" id="cd00637">
    <property type="entry name" value="7tm_classA_rhodopsin-like"/>
    <property type="match status" value="1"/>
</dbReference>
<dbReference type="OrthoDB" id="5976507at2759"/>
<dbReference type="Pfam" id="PF00001">
    <property type="entry name" value="7tm_1"/>
    <property type="match status" value="1"/>
</dbReference>
<dbReference type="InterPro" id="IPR017452">
    <property type="entry name" value="GPCR_Rhodpsn_7TM"/>
</dbReference>
<dbReference type="GeneID" id="116306137"/>
<dbReference type="KEGG" id="aten:116306137"/>
<keyword evidence="9 10" id="KW-0807">Transducer</keyword>
<dbReference type="Proteomes" id="UP000515163">
    <property type="component" value="Unplaced"/>
</dbReference>
<gene>
    <name evidence="14" type="primary">LOC116306137</name>
</gene>
<feature type="domain" description="G-protein coupled receptors family 1 profile" evidence="12">
    <location>
        <begin position="33"/>
        <end position="272"/>
    </location>
</feature>
<protein>
    <submittedName>
        <fullName evidence="14">Trace amine-associated receptor 9-like</fullName>
    </submittedName>
</protein>
<keyword evidence="2" id="KW-1003">Cell membrane</keyword>
<keyword evidence="8" id="KW-0325">Glycoprotein</keyword>
<dbReference type="AlphaFoldDB" id="A0A6P8IXD4"/>
<organism evidence="13 14">
    <name type="scientific">Actinia tenebrosa</name>
    <name type="common">Australian red waratah sea anemone</name>
    <dbReference type="NCBI Taxonomy" id="6105"/>
    <lineage>
        <taxon>Eukaryota</taxon>
        <taxon>Metazoa</taxon>
        <taxon>Cnidaria</taxon>
        <taxon>Anthozoa</taxon>
        <taxon>Hexacorallia</taxon>
        <taxon>Actiniaria</taxon>
        <taxon>Actiniidae</taxon>
        <taxon>Actinia</taxon>
    </lineage>
</organism>
<proteinExistence type="inferred from homology"/>
<sequence length="290" mass="33069">MQTHRCDSIHPPEYIAITTAIVSGIFCLFTIPGNFLVCLAVFKDPFKDLRSPFTLFIAHLAFADLMVGLVTEPLSVYFHIKESLRLPIEHSWLTHMSYFMSCTASVLSIGALTIDRYIAITSPLTYRAKKGSKRTRIVSFVVLFVSLTIPFVYFKVGYIVYAFVFANTAIIFTFVTLLIVQVKIWQTSKSRITSVDHQGTSASHQKIVLREKRITKSLVFVLMAFAASYFPSCVIIYSMNFCTSCSCLVIHWLRDLQFLFVLLNSFVNPLIYAWRLPGFRRALVAIVKRR</sequence>
<dbReference type="PROSITE" id="PS00237">
    <property type="entry name" value="G_PROTEIN_RECEP_F1_1"/>
    <property type="match status" value="1"/>
</dbReference>
<comment type="subcellular location">
    <subcellularLocation>
        <location evidence="1">Cell membrane</location>
        <topology evidence="1">Multi-pass membrane protein</topology>
    </subcellularLocation>
</comment>
<feature type="transmembrane region" description="Helical" evidence="11">
    <location>
        <begin position="54"/>
        <end position="80"/>
    </location>
</feature>
<feature type="transmembrane region" description="Helical" evidence="11">
    <location>
        <begin position="218"/>
        <end position="237"/>
    </location>
</feature>
<evidence type="ECO:0000256" key="10">
    <source>
        <dbReference type="RuleBase" id="RU000688"/>
    </source>
</evidence>
<reference evidence="14" key="1">
    <citation type="submission" date="2025-08" db="UniProtKB">
        <authorList>
            <consortium name="RefSeq"/>
        </authorList>
    </citation>
    <scope>IDENTIFICATION</scope>
    <source>
        <tissue evidence="14">Tentacle</tissue>
    </source>
</reference>
<comment type="similarity">
    <text evidence="10">Belongs to the G-protein coupled receptor 1 family.</text>
</comment>
<evidence type="ECO:0000313" key="14">
    <source>
        <dbReference type="RefSeq" id="XP_031572041.1"/>
    </source>
</evidence>
<dbReference type="PANTHER" id="PTHR24246">
    <property type="entry name" value="OLFACTORY RECEPTOR AND ADENOSINE RECEPTOR"/>
    <property type="match status" value="1"/>
</dbReference>
<dbReference type="PRINTS" id="PR00237">
    <property type="entry name" value="GPCRRHODOPSN"/>
</dbReference>
<dbReference type="RefSeq" id="XP_031572041.1">
    <property type="nucleotide sequence ID" value="XM_031716181.1"/>
</dbReference>
<feature type="transmembrane region" description="Helical" evidence="11">
    <location>
        <begin position="159"/>
        <end position="180"/>
    </location>
</feature>
<evidence type="ECO:0000256" key="4">
    <source>
        <dbReference type="ARBA" id="ARBA00022989"/>
    </source>
</evidence>
<evidence type="ECO:0000256" key="2">
    <source>
        <dbReference type="ARBA" id="ARBA00022475"/>
    </source>
</evidence>
<accession>A0A6P8IXD4</accession>
<keyword evidence="3 10" id="KW-0812">Transmembrane</keyword>
<evidence type="ECO:0000256" key="11">
    <source>
        <dbReference type="SAM" id="Phobius"/>
    </source>
</evidence>
<feature type="transmembrane region" description="Helical" evidence="11">
    <location>
        <begin position="135"/>
        <end position="153"/>
    </location>
</feature>
<keyword evidence="13" id="KW-1185">Reference proteome</keyword>
<keyword evidence="5 10" id="KW-0297">G-protein coupled receptor</keyword>
<feature type="transmembrane region" description="Helical" evidence="11">
    <location>
        <begin position="257"/>
        <end position="274"/>
    </location>
</feature>
<dbReference type="GO" id="GO:0004930">
    <property type="term" value="F:G protein-coupled receptor activity"/>
    <property type="evidence" value="ECO:0007669"/>
    <property type="project" value="UniProtKB-KW"/>
</dbReference>
<evidence type="ECO:0000256" key="7">
    <source>
        <dbReference type="ARBA" id="ARBA00023170"/>
    </source>
</evidence>
<feature type="transmembrane region" description="Helical" evidence="11">
    <location>
        <begin position="14"/>
        <end position="42"/>
    </location>
</feature>
<keyword evidence="7 10" id="KW-0675">Receptor</keyword>
<dbReference type="SUPFAM" id="SSF81321">
    <property type="entry name" value="Family A G protein-coupled receptor-like"/>
    <property type="match status" value="1"/>
</dbReference>
<evidence type="ECO:0000313" key="13">
    <source>
        <dbReference type="Proteomes" id="UP000515163"/>
    </source>
</evidence>
<evidence type="ECO:0000256" key="1">
    <source>
        <dbReference type="ARBA" id="ARBA00004651"/>
    </source>
</evidence>
<keyword evidence="6 11" id="KW-0472">Membrane</keyword>
<evidence type="ECO:0000256" key="5">
    <source>
        <dbReference type="ARBA" id="ARBA00023040"/>
    </source>
</evidence>
<dbReference type="PROSITE" id="PS50262">
    <property type="entry name" value="G_PROTEIN_RECEP_F1_2"/>
    <property type="match status" value="1"/>
</dbReference>
<feature type="transmembrane region" description="Helical" evidence="11">
    <location>
        <begin position="92"/>
        <end position="114"/>
    </location>
</feature>
<dbReference type="InterPro" id="IPR000276">
    <property type="entry name" value="GPCR_Rhodpsn"/>
</dbReference>
<dbReference type="GO" id="GO:0005886">
    <property type="term" value="C:plasma membrane"/>
    <property type="evidence" value="ECO:0007669"/>
    <property type="project" value="UniProtKB-SubCell"/>
</dbReference>
<evidence type="ECO:0000256" key="9">
    <source>
        <dbReference type="ARBA" id="ARBA00023224"/>
    </source>
</evidence>